<evidence type="ECO:0000256" key="1">
    <source>
        <dbReference type="SAM" id="MobiDB-lite"/>
    </source>
</evidence>
<keyword evidence="3" id="KW-1185">Reference proteome</keyword>
<evidence type="ECO:0000313" key="3">
    <source>
        <dbReference type="Proteomes" id="UP000499080"/>
    </source>
</evidence>
<sequence length="94" mass="10865">MIRVVRGRFKAIEIVDLTIRKKVRRPNNILLFGYRWRWLRKRLAQLLPNAGEGLMLGGSSVESGFEPGTLWPQSRDLTTRSPWPSNSGRSKMKK</sequence>
<protein>
    <submittedName>
        <fullName evidence="2">Uncharacterized protein</fullName>
    </submittedName>
</protein>
<name>A0A4Y2J853_ARAVE</name>
<feature type="compositionally biased region" description="Polar residues" evidence="1">
    <location>
        <begin position="71"/>
        <end position="94"/>
    </location>
</feature>
<comment type="caution">
    <text evidence="2">The sequence shown here is derived from an EMBL/GenBank/DDBJ whole genome shotgun (WGS) entry which is preliminary data.</text>
</comment>
<dbReference type="Proteomes" id="UP000499080">
    <property type="component" value="Unassembled WGS sequence"/>
</dbReference>
<accession>A0A4Y2J853</accession>
<gene>
    <name evidence="2" type="ORF">AVEN_93661_1</name>
</gene>
<evidence type="ECO:0000313" key="2">
    <source>
        <dbReference type="EMBL" id="GBM86433.1"/>
    </source>
</evidence>
<proteinExistence type="predicted"/>
<dbReference type="EMBL" id="BGPR01003313">
    <property type="protein sequence ID" value="GBM86433.1"/>
    <property type="molecule type" value="Genomic_DNA"/>
</dbReference>
<dbReference type="AlphaFoldDB" id="A0A4Y2J853"/>
<feature type="region of interest" description="Disordered" evidence="1">
    <location>
        <begin position="65"/>
        <end position="94"/>
    </location>
</feature>
<organism evidence="2 3">
    <name type="scientific">Araneus ventricosus</name>
    <name type="common">Orbweaver spider</name>
    <name type="synonym">Epeira ventricosa</name>
    <dbReference type="NCBI Taxonomy" id="182803"/>
    <lineage>
        <taxon>Eukaryota</taxon>
        <taxon>Metazoa</taxon>
        <taxon>Ecdysozoa</taxon>
        <taxon>Arthropoda</taxon>
        <taxon>Chelicerata</taxon>
        <taxon>Arachnida</taxon>
        <taxon>Araneae</taxon>
        <taxon>Araneomorphae</taxon>
        <taxon>Entelegynae</taxon>
        <taxon>Araneoidea</taxon>
        <taxon>Araneidae</taxon>
        <taxon>Araneus</taxon>
    </lineage>
</organism>
<reference evidence="2 3" key="1">
    <citation type="journal article" date="2019" name="Sci. Rep.">
        <title>Orb-weaving spider Araneus ventricosus genome elucidates the spidroin gene catalogue.</title>
        <authorList>
            <person name="Kono N."/>
            <person name="Nakamura H."/>
            <person name="Ohtoshi R."/>
            <person name="Moran D.A.P."/>
            <person name="Shinohara A."/>
            <person name="Yoshida Y."/>
            <person name="Fujiwara M."/>
            <person name="Mori M."/>
            <person name="Tomita M."/>
            <person name="Arakawa K."/>
        </authorList>
    </citation>
    <scope>NUCLEOTIDE SEQUENCE [LARGE SCALE GENOMIC DNA]</scope>
</reference>